<dbReference type="InterPro" id="IPR003305">
    <property type="entry name" value="CenC_carb-bd"/>
</dbReference>
<evidence type="ECO:0000256" key="1">
    <source>
        <dbReference type="ARBA" id="ARBA00022801"/>
    </source>
</evidence>
<gene>
    <name evidence="4" type="ORF">HJ583_015930</name>
</gene>
<accession>A0ABX2II84</accession>
<dbReference type="Proteomes" id="UP000778523">
    <property type="component" value="Unassembled WGS sequence"/>
</dbReference>
<dbReference type="Pfam" id="PF02018">
    <property type="entry name" value="CBM_4_9"/>
    <property type="match status" value="1"/>
</dbReference>
<dbReference type="InterPro" id="IPR008979">
    <property type="entry name" value="Galactose-bd-like_sf"/>
</dbReference>
<dbReference type="SUPFAM" id="SSF49785">
    <property type="entry name" value="Galactose-binding domain-like"/>
    <property type="match status" value="1"/>
</dbReference>
<evidence type="ECO:0000313" key="5">
    <source>
        <dbReference type="Proteomes" id="UP000778523"/>
    </source>
</evidence>
<evidence type="ECO:0000259" key="3">
    <source>
        <dbReference type="Pfam" id="PF02018"/>
    </source>
</evidence>
<evidence type="ECO:0000313" key="4">
    <source>
        <dbReference type="EMBL" id="NSL56523.1"/>
    </source>
</evidence>
<feature type="domain" description="CBM-cenC" evidence="3">
    <location>
        <begin position="309"/>
        <end position="396"/>
    </location>
</feature>
<keyword evidence="2" id="KW-0732">Signal</keyword>
<feature type="signal peptide" evidence="2">
    <location>
        <begin position="1"/>
        <end position="21"/>
    </location>
</feature>
<dbReference type="PANTHER" id="PTHR31451:SF39">
    <property type="entry name" value="MANNAN ENDO-1,4-BETA-MANNOSIDASE 1"/>
    <property type="match status" value="1"/>
</dbReference>
<dbReference type="RefSeq" id="WP_170022848.1">
    <property type="nucleotide sequence ID" value="NZ_JABCSC020000004.1"/>
</dbReference>
<reference evidence="4 5" key="1">
    <citation type="submission" date="2020-06" db="EMBL/GenBank/DDBJ databases">
        <title>Draft genome of Uliginosibacterium sp. IMCC34675.</title>
        <authorList>
            <person name="Song J."/>
        </authorList>
    </citation>
    <scope>NUCLEOTIDE SEQUENCE [LARGE SCALE GENOMIC DNA]</scope>
    <source>
        <strain evidence="4 5">IMCC34675</strain>
    </source>
</reference>
<name>A0ABX2II84_9RHOO</name>
<keyword evidence="1" id="KW-0378">Hydrolase</keyword>
<keyword evidence="5" id="KW-1185">Reference proteome</keyword>
<dbReference type="EMBL" id="JABCSC020000004">
    <property type="protein sequence ID" value="NSL56523.1"/>
    <property type="molecule type" value="Genomic_DNA"/>
</dbReference>
<proteinExistence type="predicted"/>
<dbReference type="InterPro" id="IPR017853">
    <property type="entry name" value="GH"/>
</dbReference>
<dbReference type="SUPFAM" id="SSF51445">
    <property type="entry name" value="(Trans)glycosidases"/>
    <property type="match status" value="2"/>
</dbReference>
<organism evidence="4 5">
    <name type="scientific">Uliginosibacterium aquaticum</name>
    <dbReference type="NCBI Taxonomy" id="2731212"/>
    <lineage>
        <taxon>Bacteria</taxon>
        <taxon>Pseudomonadati</taxon>
        <taxon>Pseudomonadota</taxon>
        <taxon>Betaproteobacteria</taxon>
        <taxon>Rhodocyclales</taxon>
        <taxon>Zoogloeaceae</taxon>
        <taxon>Uliginosibacterium</taxon>
    </lineage>
</organism>
<dbReference type="PANTHER" id="PTHR31451">
    <property type="match status" value="1"/>
</dbReference>
<feature type="chain" id="PRO_5045657858" evidence="2">
    <location>
        <begin position="22"/>
        <end position="849"/>
    </location>
</feature>
<protein>
    <submittedName>
        <fullName evidence="4">Carbohydrate binding domain-containing protein</fullName>
    </submittedName>
</protein>
<dbReference type="Gene3D" id="3.20.20.80">
    <property type="entry name" value="Glycosidases"/>
    <property type="match status" value="1"/>
</dbReference>
<evidence type="ECO:0000256" key="2">
    <source>
        <dbReference type="SAM" id="SignalP"/>
    </source>
</evidence>
<dbReference type="Gene3D" id="2.60.120.260">
    <property type="entry name" value="Galactose-binding domain-like"/>
    <property type="match status" value="1"/>
</dbReference>
<sequence>MKTLLQALLLSALLCMAPARGAELFPFVLPWDDASANLTNLAAWNTKPAGKNGFVTRCGSHLCVGSERIRFLGVNIVFGSVAPDHATADKLAARMARFGINIVRFHHMDSSPLPRGLLQKDMRTLDADMLERLDYFIAALKREGIYSNLNLHVGRKYPGFKDWGEATPKYWKGVDNFYPPMIAMQQAFARDLLLHRNPYTGTRYVDEPAVALIEINNENGLLREWRVGGLNDMSEPYRGELQQQWQRWLRARYKDSAALRAAWGLREEPLGAEMLAGAANVKGGEAGWNLQLVGGAQAALAQAADGSLTLAMPVPGKENWHTQLHQSRLAFKADQPYTLSFRARADRPLKLALQAMQAHAPWQHLWAQSIEIGTGWQDYRFSFAPSQGDEVARLTFGGLGLGTGQLRIQSVSLRPGGVLGLQADESLEAGTVAILGSDELMSRTREQQRDWVQFLWDAESAYWTGFQRFLKTDLGARPLILGTQVSYSPAPIQGQLDVVDGHAYWQHPNFPGKPWDIDNWKIANTPMAGLDGAGTLADLALRRYPGKPFIVTEYNHSNPSHYQGEALPLVAAYGALQDWDGLFLYSYGAHDGKWDSSMIDRFFDSHANPVKMASLIASAALLRRGDVRAAAPGVETPAPQQAWLDALRSHYRMPGAESFGAPRNAVLRGAVGIHTPAGAALPLPVKSDTGELVWGIEGPAGRAVSLDSPRSKALIGSRLGKALSLGGVELELLAARNDWAALYATVLEGESFNGPARILLTALGQVENSGQRWLDDKKSSVGRNFGSAPTVIEGVAARISLPVAANRVRAWALDERGSRREEIRVTGSARATLGIGEEWRTLWYEIEIK</sequence>
<dbReference type="InterPro" id="IPR045053">
    <property type="entry name" value="MAN-like"/>
</dbReference>
<comment type="caution">
    <text evidence="4">The sequence shown here is derived from an EMBL/GenBank/DDBJ whole genome shotgun (WGS) entry which is preliminary data.</text>
</comment>